<evidence type="ECO:0000259" key="2">
    <source>
        <dbReference type="Pfam" id="PF07786"/>
    </source>
</evidence>
<keyword evidence="1" id="KW-0812">Transmembrane</keyword>
<accession>A0ABV8CKE8</accession>
<name>A0ABV8CKE8_9GAMM</name>
<evidence type="ECO:0000313" key="3">
    <source>
        <dbReference type="EMBL" id="MFC3912687.1"/>
    </source>
</evidence>
<feature type="transmembrane region" description="Helical" evidence="1">
    <location>
        <begin position="55"/>
        <end position="76"/>
    </location>
</feature>
<keyword evidence="3" id="KW-0012">Acyltransferase</keyword>
<feature type="transmembrane region" description="Helical" evidence="1">
    <location>
        <begin position="141"/>
        <end position="159"/>
    </location>
</feature>
<dbReference type="Proteomes" id="UP001595692">
    <property type="component" value="Unassembled WGS sequence"/>
</dbReference>
<keyword evidence="1" id="KW-1133">Transmembrane helix</keyword>
<dbReference type="EC" id="2.3.1.78" evidence="3"/>
<feature type="transmembrane region" description="Helical" evidence="1">
    <location>
        <begin position="179"/>
        <end position="199"/>
    </location>
</feature>
<reference evidence="4" key="1">
    <citation type="journal article" date="2019" name="Int. J. Syst. Evol. Microbiol.">
        <title>The Global Catalogue of Microorganisms (GCM) 10K type strain sequencing project: providing services to taxonomists for standard genome sequencing and annotation.</title>
        <authorList>
            <consortium name="The Broad Institute Genomics Platform"/>
            <consortium name="The Broad Institute Genome Sequencing Center for Infectious Disease"/>
            <person name="Wu L."/>
            <person name="Ma J."/>
        </authorList>
    </citation>
    <scope>NUCLEOTIDE SEQUENCE [LARGE SCALE GENOMIC DNA]</scope>
    <source>
        <strain evidence="4">CCUG 54939</strain>
    </source>
</reference>
<dbReference type="EMBL" id="JBHSAF010000002">
    <property type="protein sequence ID" value="MFC3912687.1"/>
    <property type="molecule type" value="Genomic_DNA"/>
</dbReference>
<dbReference type="GO" id="GO:0015019">
    <property type="term" value="F:heparan-alpha-glucosaminide N-acetyltransferase activity"/>
    <property type="evidence" value="ECO:0007669"/>
    <property type="project" value="UniProtKB-EC"/>
</dbReference>
<feature type="transmembrane region" description="Helical" evidence="1">
    <location>
        <begin position="111"/>
        <end position="129"/>
    </location>
</feature>
<sequence length="259" mass="28735">MTGREQTGADSARRLPILDALRGVAILMMVSFHFCFDLTYWQLADWDLLADPRWIAWRNVIVALFLWLVGAGLVLGQDTTAARFWRRWGQVAGSAVLISLVSWFMFAERFIYFGVLHFIAVAQCLGRWGLGVGAGRRPGGILVLACICLLAGNLELAAMNPRWLNWLGLAASKPLTEDYVPLLPWLGVVLLGMAAVLFWQSARRQVPPITLTDGCGQLSIKKNDGLHGLAWLGRHSLAIYLLHQPLLMGVLAFWVSLRG</sequence>
<feature type="domain" description="Heparan-alpha-glucosaminide N-acetyltransferase catalytic" evidence="2">
    <location>
        <begin position="14"/>
        <end position="245"/>
    </location>
</feature>
<proteinExistence type="predicted"/>
<dbReference type="Pfam" id="PF07786">
    <property type="entry name" value="HGSNAT_cat"/>
    <property type="match status" value="1"/>
</dbReference>
<organism evidence="3 4">
    <name type="scientific">Pseudaeromonas sharmana</name>
    <dbReference type="NCBI Taxonomy" id="328412"/>
    <lineage>
        <taxon>Bacteria</taxon>
        <taxon>Pseudomonadati</taxon>
        <taxon>Pseudomonadota</taxon>
        <taxon>Gammaproteobacteria</taxon>
        <taxon>Aeromonadales</taxon>
        <taxon>Aeromonadaceae</taxon>
        <taxon>Pseudaeromonas</taxon>
    </lineage>
</organism>
<feature type="transmembrane region" description="Helical" evidence="1">
    <location>
        <begin position="20"/>
        <end position="43"/>
    </location>
</feature>
<comment type="caution">
    <text evidence="3">The sequence shown here is derived from an EMBL/GenBank/DDBJ whole genome shotgun (WGS) entry which is preliminary data.</text>
</comment>
<gene>
    <name evidence="3" type="ORF">ACFOSS_04265</name>
</gene>
<keyword evidence="1" id="KW-0472">Membrane</keyword>
<keyword evidence="3" id="KW-0808">Transferase</keyword>
<keyword evidence="4" id="KW-1185">Reference proteome</keyword>
<evidence type="ECO:0000256" key="1">
    <source>
        <dbReference type="SAM" id="Phobius"/>
    </source>
</evidence>
<evidence type="ECO:0000313" key="4">
    <source>
        <dbReference type="Proteomes" id="UP001595692"/>
    </source>
</evidence>
<protein>
    <submittedName>
        <fullName evidence="3">Heparan-alpha-glucosaminide N-acetyltransferase</fullName>
        <ecNumber evidence="3">2.3.1.78</ecNumber>
    </submittedName>
</protein>
<feature type="transmembrane region" description="Helical" evidence="1">
    <location>
        <begin position="88"/>
        <end position="105"/>
    </location>
</feature>
<dbReference type="RefSeq" id="WP_377150828.1">
    <property type="nucleotide sequence ID" value="NZ_JBHSAF010000002.1"/>
</dbReference>
<dbReference type="InterPro" id="IPR012429">
    <property type="entry name" value="HGSNAT_cat"/>
</dbReference>